<evidence type="ECO:0000313" key="4">
    <source>
        <dbReference type="Proteomes" id="UP000444721"/>
    </source>
</evidence>
<feature type="compositionally biased region" description="Basic and acidic residues" evidence="1">
    <location>
        <begin position="70"/>
        <end position="105"/>
    </location>
</feature>
<dbReference type="VEuPathDB" id="AmoebaDB:NfTy_085810"/>
<keyword evidence="2" id="KW-0472">Membrane</keyword>
<proteinExistence type="predicted"/>
<feature type="transmembrane region" description="Helical" evidence="2">
    <location>
        <begin position="20"/>
        <end position="44"/>
    </location>
</feature>
<comment type="caution">
    <text evidence="3">The sequence shown here is derived from an EMBL/GenBank/DDBJ whole genome shotgun (WGS) entry which is preliminary data.</text>
</comment>
<dbReference type="AlphaFoldDB" id="A0A6A5BPY9"/>
<dbReference type="RefSeq" id="XP_044560897.1">
    <property type="nucleotide sequence ID" value="XM_044708319.1"/>
</dbReference>
<feature type="region of interest" description="Disordered" evidence="1">
    <location>
        <begin position="51"/>
        <end position="105"/>
    </location>
</feature>
<keyword evidence="4" id="KW-1185">Reference proteome</keyword>
<organism evidence="3 4">
    <name type="scientific">Naegleria fowleri</name>
    <name type="common">Brain eating amoeba</name>
    <dbReference type="NCBI Taxonomy" id="5763"/>
    <lineage>
        <taxon>Eukaryota</taxon>
        <taxon>Discoba</taxon>
        <taxon>Heterolobosea</taxon>
        <taxon>Tetramitia</taxon>
        <taxon>Eutetramitia</taxon>
        <taxon>Vahlkampfiidae</taxon>
        <taxon>Naegleria</taxon>
    </lineage>
</organism>
<name>A0A6A5BPY9_NAEFO</name>
<dbReference type="OMA" id="ICEAYMA"/>
<dbReference type="EMBL" id="VFQX01000041">
    <property type="protein sequence ID" value="KAF0976184.1"/>
    <property type="molecule type" value="Genomic_DNA"/>
</dbReference>
<evidence type="ECO:0000256" key="1">
    <source>
        <dbReference type="SAM" id="MobiDB-lite"/>
    </source>
</evidence>
<dbReference type="Proteomes" id="UP000444721">
    <property type="component" value="Unassembled WGS sequence"/>
</dbReference>
<keyword evidence="2" id="KW-0812">Transmembrane</keyword>
<keyword evidence="2" id="KW-1133">Transmembrane helix</keyword>
<protein>
    <submittedName>
        <fullName evidence="3">Uncharacterized protein</fullName>
    </submittedName>
</protein>
<accession>A0A6A5BPY9</accession>
<dbReference type="OrthoDB" id="419709at2759"/>
<evidence type="ECO:0000256" key="2">
    <source>
        <dbReference type="SAM" id="Phobius"/>
    </source>
</evidence>
<evidence type="ECO:0000313" key="3">
    <source>
        <dbReference type="EMBL" id="KAF0976184.1"/>
    </source>
</evidence>
<gene>
    <name evidence="3" type="ORF">FDP41_004859</name>
</gene>
<reference evidence="3 4" key="1">
    <citation type="journal article" date="2019" name="Sci. Rep.">
        <title>Nanopore sequencing improves the draft genome of the human pathogenic amoeba Naegleria fowleri.</title>
        <authorList>
            <person name="Liechti N."/>
            <person name="Schurch N."/>
            <person name="Bruggmann R."/>
            <person name="Wittwer M."/>
        </authorList>
    </citation>
    <scope>NUCLEOTIDE SEQUENCE [LARGE SCALE GENOMIC DNA]</scope>
    <source>
        <strain evidence="3 4">ATCC 30894</strain>
    </source>
</reference>
<dbReference type="GeneID" id="68112077"/>
<dbReference type="VEuPathDB" id="AmoebaDB:NF0119140"/>
<sequence length="530" mass="61752">MVQPPNSSPPSLRNIKSKIFTIRTFYILVLALSVISVVVFISSYRGEAPTVNQEEETLLHEGRDGKKHHDILEKSDRTERSSSSDLEHGFRPSEQQGEEKGLEEQKKPEIKELTIWSTSFHISPIFCLRHFMKNIFEKKTGIKVNIIEKSLSGHCHLTGHCARDLRVLNHDSAKGEHGCTVPTAKALYEAYKSDPVFKNVDLIMCDHNIAMCELYMPFDVPMVLYATTRYELWRHDPHRWKNLNENIKLIASKKQHTVVANNLYDAKYLNYFTGMYVPVLDSFCGYSADEGTYNPKRTEILIGPSRLSVNLNNLLLNEFYGYAKKDQSSLKLSTIRELYSHYKYSDLASHPAIVVIPYQLSVMSFFEYYRLAIPIYYPSVELLTQWHMQHHILSEKTWHMVLQRRPGRGSPIEPHPKSNIPKEMDPNNEENAASVKYWNEFSDLYQWPHVIYFSSIEDLYQKLSKATPDYYKEISNKMQEYNQQLQDHLIKQWTGIVERVAEHKQQGRKTFPNFNEAMKALWNKESKCDI</sequence>
<dbReference type="VEuPathDB" id="AmoebaDB:FDP41_004859"/>